<keyword evidence="1" id="KW-0328">Glycosyltransferase</keyword>
<accession>A0A1H9USF8</accession>
<dbReference type="PANTHER" id="PTHR22916">
    <property type="entry name" value="GLYCOSYLTRANSFERASE"/>
    <property type="match status" value="1"/>
</dbReference>
<organism evidence="4 5">
    <name type="scientific">Butyrivibrio fibrisolvens</name>
    <dbReference type="NCBI Taxonomy" id="831"/>
    <lineage>
        <taxon>Bacteria</taxon>
        <taxon>Bacillati</taxon>
        <taxon>Bacillota</taxon>
        <taxon>Clostridia</taxon>
        <taxon>Lachnospirales</taxon>
        <taxon>Lachnospiraceae</taxon>
        <taxon>Butyrivibrio</taxon>
    </lineage>
</organism>
<feature type="domain" description="Glycosyltransferase 2-like" evidence="3">
    <location>
        <begin position="7"/>
        <end position="148"/>
    </location>
</feature>
<proteinExistence type="predicted"/>
<reference evidence="4 5" key="1">
    <citation type="submission" date="2016-10" db="EMBL/GenBank/DDBJ databases">
        <authorList>
            <person name="de Groot N.N."/>
        </authorList>
    </citation>
    <scope>NUCLEOTIDE SEQUENCE [LARGE SCALE GENOMIC DNA]</scope>
    <source>
        <strain evidence="4 5">AR40</strain>
    </source>
</reference>
<evidence type="ECO:0000313" key="5">
    <source>
        <dbReference type="Proteomes" id="UP000182584"/>
    </source>
</evidence>
<evidence type="ECO:0000313" key="4">
    <source>
        <dbReference type="EMBL" id="SES12279.1"/>
    </source>
</evidence>
<dbReference type="OrthoDB" id="3189257at2"/>
<evidence type="ECO:0000256" key="1">
    <source>
        <dbReference type="ARBA" id="ARBA00022676"/>
    </source>
</evidence>
<dbReference type="AlphaFoldDB" id="A0A1H9USF8"/>
<name>A0A1H9USF8_BUTFI</name>
<sequence>MKEELVSVIIPIYNASRYLEGTIECIINQSYQNLEIILINDGSTDSSLDICNAYKEKDSRIVVIDKDNSGQSDSRNVGIAACHGTYIYFADSDDEMDPQLIRTCVEGIEGKNTDLYIFNYYKTYIKSKKRRDIEERAFAKGLYDLSDDKKRLKFYTNILLNYGCGFEVWNRLYKAEIIKSNNIRFPIYKPVIAEDLCFNLFYMMYAQNVEVTNNRLYHYLIRDDSSMGADRGLVRINQYNMVSRIFNQYVKDCSNKYFERNYDMIHVLLLYHELMNMELLDMKKELDKVDDRSFLLGHLGKSRFKLLDYIKIMGLLRGVKYNLLSGYYYKGSRVRYIILKKLMK</sequence>
<dbReference type="RefSeq" id="WP_074757221.1">
    <property type="nucleotide sequence ID" value="NZ_FOGJ01000019.1"/>
</dbReference>
<dbReference type="SUPFAM" id="SSF53448">
    <property type="entry name" value="Nucleotide-diphospho-sugar transferases"/>
    <property type="match status" value="1"/>
</dbReference>
<gene>
    <name evidence="4" type="ORF">SAMN04487884_11979</name>
</gene>
<dbReference type="Pfam" id="PF00535">
    <property type="entry name" value="Glycos_transf_2"/>
    <property type="match status" value="1"/>
</dbReference>
<dbReference type="PANTHER" id="PTHR22916:SF51">
    <property type="entry name" value="GLYCOSYLTRANSFERASE EPSH-RELATED"/>
    <property type="match status" value="1"/>
</dbReference>
<dbReference type="CDD" id="cd00761">
    <property type="entry name" value="Glyco_tranf_GTA_type"/>
    <property type="match status" value="1"/>
</dbReference>
<dbReference type="GO" id="GO:0016757">
    <property type="term" value="F:glycosyltransferase activity"/>
    <property type="evidence" value="ECO:0007669"/>
    <property type="project" value="UniProtKB-KW"/>
</dbReference>
<dbReference type="InterPro" id="IPR029044">
    <property type="entry name" value="Nucleotide-diphossugar_trans"/>
</dbReference>
<dbReference type="EMBL" id="FOGJ01000019">
    <property type="protein sequence ID" value="SES12279.1"/>
    <property type="molecule type" value="Genomic_DNA"/>
</dbReference>
<evidence type="ECO:0000259" key="3">
    <source>
        <dbReference type="Pfam" id="PF00535"/>
    </source>
</evidence>
<keyword evidence="2 4" id="KW-0808">Transferase</keyword>
<protein>
    <submittedName>
        <fullName evidence="4">Glycosyltransferase involved in cell wall bisynthesis</fullName>
    </submittedName>
</protein>
<dbReference type="InterPro" id="IPR001173">
    <property type="entry name" value="Glyco_trans_2-like"/>
</dbReference>
<evidence type="ECO:0000256" key="2">
    <source>
        <dbReference type="ARBA" id="ARBA00022679"/>
    </source>
</evidence>
<dbReference type="Proteomes" id="UP000182584">
    <property type="component" value="Unassembled WGS sequence"/>
</dbReference>
<dbReference type="Gene3D" id="3.90.550.10">
    <property type="entry name" value="Spore Coat Polysaccharide Biosynthesis Protein SpsA, Chain A"/>
    <property type="match status" value="1"/>
</dbReference>